<feature type="transmembrane region" description="Helical" evidence="2">
    <location>
        <begin position="82"/>
        <end position="104"/>
    </location>
</feature>
<evidence type="ECO:0000256" key="1">
    <source>
        <dbReference type="SAM" id="MobiDB-lite"/>
    </source>
</evidence>
<name>A0A6J6B9G8_9ZZZZ</name>
<keyword evidence="2" id="KW-0472">Membrane</keyword>
<feature type="compositionally biased region" description="Basic residues" evidence="1">
    <location>
        <begin position="23"/>
        <end position="36"/>
    </location>
</feature>
<feature type="transmembrane region" description="Helical" evidence="2">
    <location>
        <begin position="116"/>
        <end position="136"/>
    </location>
</feature>
<accession>A0A6J6B9G8</accession>
<dbReference type="EMBL" id="CAEZSI010000030">
    <property type="protein sequence ID" value="CAB4535652.1"/>
    <property type="molecule type" value="Genomic_DNA"/>
</dbReference>
<keyword evidence="2" id="KW-0812">Transmembrane</keyword>
<evidence type="ECO:0000313" key="3">
    <source>
        <dbReference type="EMBL" id="CAB4535652.1"/>
    </source>
</evidence>
<feature type="region of interest" description="Disordered" evidence="1">
    <location>
        <begin position="21"/>
        <end position="42"/>
    </location>
</feature>
<gene>
    <name evidence="3" type="ORF">UFOPK1412_00354</name>
</gene>
<protein>
    <submittedName>
        <fullName evidence="3">Unannotated protein</fullName>
    </submittedName>
</protein>
<dbReference type="AlphaFoldDB" id="A0A6J6B9G8"/>
<keyword evidence="2" id="KW-1133">Transmembrane helix</keyword>
<reference evidence="3" key="1">
    <citation type="submission" date="2020-05" db="EMBL/GenBank/DDBJ databases">
        <authorList>
            <person name="Chiriac C."/>
            <person name="Salcher M."/>
            <person name="Ghai R."/>
            <person name="Kavagutti S V."/>
        </authorList>
    </citation>
    <scope>NUCLEOTIDE SEQUENCE</scope>
</reference>
<proteinExistence type="predicted"/>
<organism evidence="3">
    <name type="scientific">freshwater metagenome</name>
    <dbReference type="NCBI Taxonomy" id="449393"/>
    <lineage>
        <taxon>unclassified sequences</taxon>
        <taxon>metagenomes</taxon>
        <taxon>ecological metagenomes</taxon>
    </lineage>
</organism>
<sequence>MLSSSLSELVSSLFVATSAPGFRRPRPPRRRRRLRSGRSAPSAALSEAGASAFGASATSAFLRGALATGLSGAAWKIGTGTAAFLRVVFLGSSLITSVTAASAFADAFLTARLRGVLGSIAMAPNPLCVFYNAYLVKKSPFRFFLPVRAGLLPRWIREPR</sequence>
<evidence type="ECO:0000256" key="2">
    <source>
        <dbReference type="SAM" id="Phobius"/>
    </source>
</evidence>